<gene>
    <name evidence="1" type="ORF">RUMCAL_02272</name>
</gene>
<comment type="caution">
    <text evidence="1">The sequence shown here is derived from an EMBL/GenBank/DDBJ whole genome shotgun (WGS) entry which is preliminary data.</text>
</comment>
<name>U2KMK9_9FIRM</name>
<evidence type="ECO:0000313" key="2">
    <source>
        <dbReference type="Proteomes" id="UP000016662"/>
    </source>
</evidence>
<accession>U2KMK9</accession>
<protein>
    <submittedName>
        <fullName evidence="1">Uncharacterized protein</fullName>
    </submittedName>
</protein>
<organism evidence="1 2">
    <name type="scientific">Ruminococcus callidus ATCC 27760</name>
    <dbReference type="NCBI Taxonomy" id="411473"/>
    <lineage>
        <taxon>Bacteria</taxon>
        <taxon>Bacillati</taxon>
        <taxon>Bacillota</taxon>
        <taxon>Clostridia</taxon>
        <taxon>Eubacteriales</taxon>
        <taxon>Oscillospiraceae</taxon>
        <taxon>Ruminococcus</taxon>
    </lineage>
</organism>
<evidence type="ECO:0000313" key="1">
    <source>
        <dbReference type="EMBL" id="ERJ93512.1"/>
    </source>
</evidence>
<sequence length="40" mass="4440">MCCPESFSESALSIPPALCYNRNSITTSEVKSRVPVPRRL</sequence>
<dbReference type="Proteomes" id="UP000016662">
    <property type="component" value="Unassembled WGS sequence"/>
</dbReference>
<dbReference type="EMBL" id="AWVF01000279">
    <property type="protein sequence ID" value="ERJ93512.1"/>
    <property type="molecule type" value="Genomic_DNA"/>
</dbReference>
<reference evidence="1 2" key="1">
    <citation type="submission" date="2013-07" db="EMBL/GenBank/DDBJ databases">
        <authorList>
            <person name="Weinstock G."/>
            <person name="Sodergren E."/>
            <person name="Wylie T."/>
            <person name="Fulton L."/>
            <person name="Fulton R."/>
            <person name="Fronick C."/>
            <person name="O'Laughlin M."/>
            <person name="Godfrey J."/>
            <person name="Miner T."/>
            <person name="Herter B."/>
            <person name="Appelbaum E."/>
            <person name="Cordes M."/>
            <person name="Lek S."/>
            <person name="Wollam A."/>
            <person name="Pepin K.H."/>
            <person name="Palsikar V.B."/>
            <person name="Mitreva M."/>
            <person name="Wilson R.K."/>
        </authorList>
    </citation>
    <scope>NUCLEOTIDE SEQUENCE [LARGE SCALE GENOMIC DNA]</scope>
    <source>
        <strain evidence="1 2">ATCC 27760</strain>
    </source>
</reference>
<dbReference type="HOGENOM" id="CLU_3296012_0_0_9"/>
<keyword evidence="2" id="KW-1185">Reference proteome</keyword>
<dbReference type="AlphaFoldDB" id="U2KMK9"/>
<dbReference type="STRING" id="411473.RUMCAL_02272"/>
<proteinExistence type="predicted"/>